<feature type="compositionally biased region" description="Polar residues" evidence="1">
    <location>
        <begin position="173"/>
        <end position="187"/>
    </location>
</feature>
<feature type="region of interest" description="Disordered" evidence="1">
    <location>
        <begin position="147"/>
        <end position="187"/>
    </location>
</feature>
<evidence type="ECO:0000256" key="1">
    <source>
        <dbReference type="SAM" id="MobiDB-lite"/>
    </source>
</evidence>
<evidence type="ECO:0000313" key="3">
    <source>
        <dbReference type="EMBL" id="OCK78775.1"/>
    </source>
</evidence>
<keyword evidence="4" id="KW-1185">Reference proteome</keyword>
<protein>
    <submittedName>
        <fullName evidence="3">Uncharacterized protein</fullName>
    </submittedName>
</protein>
<proteinExistence type="predicted"/>
<dbReference type="AlphaFoldDB" id="A0A8E2E7E7"/>
<keyword evidence="2" id="KW-0812">Transmembrane</keyword>
<keyword evidence="2" id="KW-0472">Membrane</keyword>
<sequence length="187" mass="21265">MDSRVRRNLRRYSPSGARIYRWGRWLILGPWFLLSSDLRHVLELIAWFTMGVVWARSDRRGGHGGMTAEQKALENSWGFGQLVPVILLMLPAMTLFEAYHENMKKLNENRKRDTEDEIGLLSSPISSDGWNSSLLYENLELQQPSVRIDVAPPPHARSPSTSSAAEVRRRVTNFATEANPTGRTTSE</sequence>
<dbReference type="EMBL" id="KV745041">
    <property type="protein sequence ID" value="OCK78775.1"/>
    <property type="molecule type" value="Genomic_DNA"/>
</dbReference>
<name>A0A8E2E7E7_9PEZI</name>
<dbReference type="OrthoDB" id="5427664at2759"/>
<reference evidence="3 4" key="1">
    <citation type="journal article" date="2016" name="Nat. Commun.">
        <title>Ectomycorrhizal ecology is imprinted in the genome of the dominant symbiotic fungus Cenococcum geophilum.</title>
        <authorList>
            <consortium name="DOE Joint Genome Institute"/>
            <person name="Peter M."/>
            <person name="Kohler A."/>
            <person name="Ohm R.A."/>
            <person name="Kuo A."/>
            <person name="Krutzmann J."/>
            <person name="Morin E."/>
            <person name="Arend M."/>
            <person name="Barry K.W."/>
            <person name="Binder M."/>
            <person name="Choi C."/>
            <person name="Clum A."/>
            <person name="Copeland A."/>
            <person name="Grisel N."/>
            <person name="Haridas S."/>
            <person name="Kipfer T."/>
            <person name="LaButti K."/>
            <person name="Lindquist E."/>
            <person name="Lipzen A."/>
            <person name="Maire R."/>
            <person name="Meier B."/>
            <person name="Mihaltcheva S."/>
            <person name="Molinier V."/>
            <person name="Murat C."/>
            <person name="Poggeler S."/>
            <person name="Quandt C.A."/>
            <person name="Sperisen C."/>
            <person name="Tritt A."/>
            <person name="Tisserant E."/>
            <person name="Crous P.W."/>
            <person name="Henrissat B."/>
            <person name="Nehls U."/>
            <person name="Egli S."/>
            <person name="Spatafora J.W."/>
            <person name="Grigoriev I.V."/>
            <person name="Martin F.M."/>
        </authorList>
    </citation>
    <scope>NUCLEOTIDE SEQUENCE [LARGE SCALE GENOMIC DNA]</scope>
    <source>
        <strain evidence="3 4">CBS 459.81</strain>
    </source>
</reference>
<evidence type="ECO:0000256" key="2">
    <source>
        <dbReference type="SAM" id="Phobius"/>
    </source>
</evidence>
<organism evidence="3 4">
    <name type="scientific">Lepidopterella palustris CBS 459.81</name>
    <dbReference type="NCBI Taxonomy" id="1314670"/>
    <lineage>
        <taxon>Eukaryota</taxon>
        <taxon>Fungi</taxon>
        <taxon>Dikarya</taxon>
        <taxon>Ascomycota</taxon>
        <taxon>Pezizomycotina</taxon>
        <taxon>Dothideomycetes</taxon>
        <taxon>Pleosporomycetidae</taxon>
        <taxon>Mytilinidiales</taxon>
        <taxon>Argynnaceae</taxon>
        <taxon>Lepidopterella</taxon>
    </lineage>
</organism>
<evidence type="ECO:0000313" key="4">
    <source>
        <dbReference type="Proteomes" id="UP000250266"/>
    </source>
</evidence>
<keyword evidence="2" id="KW-1133">Transmembrane helix</keyword>
<dbReference type="Proteomes" id="UP000250266">
    <property type="component" value="Unassembled WGS sequence"/>
</dbReference>
<accession>A0A8E2E7E7</accession>
<feature type="transmembrane region" description="Helical" evidence="2">
    <location>
        <begin position="77"/>
        <end position="96"/>
    </location>
</feature>
<gene>
    <name evidence="3" type="ORF">K432DRAFT_457024</name>
</gene>